<accession>A0A919EBX7</accession>
<evidence type="ECO:0000313" key="2">
    <source>
        <dbReference type="EMBL" id="GHF33238.1"/>
    </source>
</evidence>
<reference evidence="2" key="1">
    <citation type="journal article" date="2014" name="Int. J. Syst. Evol. Microbiol.">
        <title>Complete genome sequence of Corynebacterium casei LMG S-19264T (=DSM 44701T), isolated from a smear-ripened cheese.</title>
        <authorList>
            <consortium name="US DOE Joint Genome Institute (JGI-PGF)"/>
            <person name="Walter F."/>
            <person name="Albersmeier A."/>
            <person name="Kalinowski J."/>
            <person name="Ruckert C."/>
        </authorList>
    </citation>
    <scope>NUCLEOTIDE SEQUENCE</scope>
    <source>
        <strain evidence="2">JCM 4477</strain>
    </source>
</reference>
<evidence type="ECO:0000313" key="3">
    <source>
        <dbReference type="Proteomes" id="UP000630718"/>
    </source>
</evidence>
<organism evidence="2 3">
    <name type="scientific">Streptomyces fumanus</name>
    <dbReference type="NCBI Taxonomy" id="67302"/>
    <lineage>
        <taxon>Bacteria</taxon>
        <taxon>Bacillati</taxon>
        <taxon>Actinomycetota</taxon>
        <taxon>Actinomycetes</taxon>
        <taxon>Kitasatosporales</taxon>
        <taxon>Streptomycetaceae</taxon>
        <taxon>Streptomyces</taxon>
    </lineage>
</organism>
<comment type="caution">
    <text evidence="2">The sequence shown here is derived from an EMBL/GenBank/DDBJ whole genome shotgun (WGS) entry which is preliminary data.</text>
</comment>
<proteinExistence type="predicted"/>
<dbReference type="Proteomes" id="UP000630718">
    <property type="component" value="Unassembled WGS sequence"/>
</dbReference>
<dbReference type="EMBL" id="BNBI01000023">
    <property type="protein sequence ID" value="GHF33238.1"/>
    <property type="molecule type" value="Genomic_DNA"/>
</dbReference>
<name>A0A919EBX7_9ACTN</name>
<evidence type="ECO:0000256" key="1">
    <source>
        <dbReference type="SAM" id="MobiDB-lite"/>
    </source>
</evidence>
<feature type="region of interest" description="Disordered" evidence="1">
    <location>
        <begin position="35"/>
        <end position="71"/>
    </location>
</feature>
<gene>
    <name evidence="2" type="ORF">GCM10018772_68580</name>
</gene>
<protein>
    <submittedName>
        <fullName evidence="2">Uncharacterized protein</fullName>
    </submittedName>
</protein>
<reference evidence="2" key="2">
    <citation type="submission" date="2020-09" db="EMBL/GenBank/DDBJ databases">
        <authorList>
            <person name="Sun Q."/>
            <person name="Ohkuma M."/>
        </authorList>
    </citation>
    <scope>NUCLEOTIDE SEQUENCE</scope>
    <source>
        <strain evidence="2">JCM 4477</strain>
    </source>
</reference>
<dbReference type="AlphaFoldDB" id="A0A919EBX7"/>
<sequence>MALSASRGVGGHGEFTGPGLCTAYGEFAVHRTARGGAGGGYREHTGRKSGMTQAAASELDERVQDAGGLCA</sequence>
<keyword evidence="3" id="KW-1185">Reference proteome</keyword>